<evidence type="ECO:0000313" key="2">
    <source>
        <dbReference type="Proteomes" id="UP001144036"/>
    </source>
</evidence>
<evidence type="ECO:0000313" key="1">
    <source>
        <dbReference type="EMBL" id="MDA0635342.1"/>
    </source>
</evidence>
<protein>
    <submittedName>
        <fullName evidence="1">Uncharacterized protein</fullName>
    </submittedName>
</protein>
<reference evidence="1" key="1">
    <citation type="submission" date="2022-11" db="EMBL/GenBank/DDBJ databases">
        <title>Nonomuraea corallina sp. nov., a new species of the genus Nonomuraea isolated from sea side sediment in Thai sea.</title>
        <authorList>
            <person name="Ngamcharungchit C."/>
            <person name="Matsumoto A."/>
            <person name="Suriyachadkun C."/>
            <person name="Panbangred W."/>
            <person name="Inahashi Y."/>
            <person name="Intra B."/>
        </authorList>
    </citation>
    <scope>NUCLEOTIDE SEQUENCE</scope>
    <source>
        <strain evidence="1">MCN248</strain>
    </source>
</reference>
<accession>A0ABT4SDT8</accession>
<dbReference type="EMBL" id="JAPNNL010000067">
    <property type="protein sequence ID" value="MDA0635342.1"/>
    <property type="molecule type" value="Genomic_DNA"/>
</dbReference>
<comment type="caution">
    <text evidence="1">The sequence shown here is derived from an EMBL/GenBank/DDBJ whole genome shotgun (WGS) entry which is preliminary data.</text>
</comment>
<dbReference type="Proteomes" id="UP001144036">
    <property type="component" value="Unassembled WGS sequence"/>
</dbReference>
<gene>
    <name evidence="1" type="ORF">OUY22_18120</name>
</gene>
<dbReference type="RefSeq" id="WP_270156185.1">
    <property type="nucleotide sequence ID" value="NZ_JAPNNL010000067.1"/>
</dbReference>
<name>A0ABT4SDT8_9ACTN</name>
<keyword evidence="2" id="KW-1185">Reference proteome</keyword>
<organism evidence="1 2">
    <name type="scientific">Nonomuraea corallina</name>
    <dbReference type="NCBI Taxonomy" id="2989783"/>
    <lineage>
        <taxon>Bacteria</taxon>
        <taxon>Bacillati</taxon>
        <taxon>Actinomycetota</taxon>
        <taxon>Actinomycetes</taxon>
        <taxon>Streptosporangiales</taxon>
        <taxon>Streptosporangiaceae</taxon>
        <taxon>Nonomuraea</taxon>
    </lineage>
</organism>
<sequence length="156" mass="18028">MLDEQIERTQKEVRRAFSHPASDDPFAALMGALDTLNRHLTNLIDLTSNEQRRAKGTRKVLLRNLHAQTENAFWASVDLREWRAYGQAPLTVDDWIRFRPNVSEREKKLFKELTDLLDCLAEMRTDASATGAQEPRKVEVRIILPEPITEMRDKTA</sequence>
<proteinExistence type="predicted"/>